<keyword evidence="1" id="KW-0813">Transport</keyword>
<evidence type="ECO:0000313" key="9">
    <source>
        <dbReference type="Proteomes" id="UP000009022"/>
    </source>
</evidence>
<dbReference type="OMA" id="NYTHAFL"/>
<organism evidence="8 9">
    <name type="scientific">Trichoplax adhaerens</name>
    <name type="common">Trichoplax reptans</name>
    <dbReference type="NCBI Taxonomy" id="10228"/>
    <lineage>
        <taxon>Eukaryota</taxon>
        <taxon>Metazoa</taxon>
        <taxon>Placozoa</taxon>
        <taxon>Uniplacotomia</taxon>
        <taxon>Trichoplacea</taxon>
        <taxon>Trichoplacidae</taxon>
        <taxon>Trichoplax</taxon>
    </lineage>
</organism>
<keyword evidence="2" id="KW-0677">Repeat</keyword>
<evidence type="ECO:0000256" key="4">
    <source>
        <dbReference type="ARBA" id="ARBA00023065"/>
    </source>
</evidence>
<evidence type="ECO:0008006" key="10">
    <source>
        <dbReference type="Google" id="ProtNLM"/>
    </source>
</evidence>
<feature type="transmembrane region" description="Helical" evidence="7">
    <location>
        <begin position="29"/>
        <end position="53"/>
    </location>
</feature>
<evidence type="ECO:0000256" key="3">
    <source>
        <dbReference type="ARBA" id="ARBA00023043"/>
    </source>
</evidence>
<keyword evidence="9" id="KW-1185">Reference proteome</keyword>
<dbReference type="KEGG" id="tad:TRIADDRAFT_62868"/>
<dbReference type="HOGENOM" id="CLU_2076113_0_0_1"/>
<keyword evidence="5" id="KW-0325">Glycoprotein</keyword>
<dbReference type="InterPro" id="IPR052076">
    <property type="entry name" value="TRP_cation_channel"/>
</dbReference>
<dbReference type="Proteomes" id="UP000009022">
    <property type="component" value="Unassembled WGS sequence"/>
</dbReference>
<dbReference type="STRING" id="10228.B3SF56"/>
<keyword evidence="6" id="KW-0407">Ion channel</keyword>
<sequence length="118" mass="13970">MMIGEMEYTDSWMSQIQKNKIPLPKSVTALVMIVIFIFLMPIVLTNLMVGLAVGDIDKVRREAGFRLLSSRVEYLDDLERTLPLRFRNRFYKRGHTDKYTKKLNQSKYYFTELIGEQR</sequence>
<dbReference type="EMBL" id="DS985917">
    <property type="protein sequence ID" value="EDV18639.1"/>
    <property type="molecule type" value="Genomic_DNA"/>
</dbReference>
<dbReference type="GeneID" id="6760089"/>
<dbReference type="eggNOG" id="KOG0510">
    <property type="taxonomic scope" value="Eukaryota"/>
</dbReference>
<dbReference type="RefSeq" id="XP_002118875.1">
    <property type="nucleotide sequence ID" value="XM_002118839.1"/>
</dbReference>
<evidence type="ECO:0000256" key="5">
    <source>
        <dbReference type="ARBA" id="ARBA00023180"/>
    </source>
</evidence>
<keyword evidence="7" id="KW-0472">Membrane</keyword>
<evidence type="ECO:0000256" key="1">
    <source>
        <dbReference type="ARBA" id="ARBA00022448"/>
    </source>
</evidence>
<dbReference type="PANTHER" id="PTHR47143">
    <property type="entry name" value="TRANSIENT RECEPTOR POTENTIAL CATION CHANNEL PROTEIN PAINLESS"/>
    <property type="match status" value="1"/>
</dbReference>
<evidence type="ECO:0000313" key="8">
    <source>
        <dbReference type="EMBL" id="EDV18639.1"/>
    </source>
</evidence>
<keyword evidence="4" id="KW-0406">Ion transport</keyword>
<dbReference type="OrthoDB" id="1661883at2759"/>
<dbReference type="PANTHER" id="PTHR47143:SF1">
    <property type="entry name" value="ION_TRANS DOMAIN-CONTAINING PROTEIN"/>
    <property type="match status" value="1"/>
</dbReference>
<evidence type="ECO:0000256" key="2">
    <source>
        <dbReference type="ARBA" id="ARBA00022737"/>
    </source>
</evidence>
<keyword evidence="7" id="KW-1133">Transmembrane helix</keyword>
<dbReference type="InParanoid" id="B3SF56"/>
<evidence type="ECO:0000256" key="6">
    <source>
        <dbReference type="ARBA" id="ARBA00023303"/>
    </source>
</evidence>
<protein>
    <recommendedName>
        <fullName evidence="10">Ion transport domain-containing protein</fullName>
    </recommendedName>
</protein>
<keyword evidence="7" id="KW-0812">Transmembrane</keyword>
<proteinExistence type="predicted"/>
<evidence type="ECO:0000256" key="7">
    <source>
        <dbReference type="SAM" id="Phobius"/>
    </source>
</evidence>
<dbReference type="PhylomeDB" id="B3SF56"/>
<keyword evidence="3" id="KW-0040">ANK repeat</keyword>
<dbReference type="AlphaFoldDB" id="B3SF56"/>
<reference evidence="8 9" key="1">
    <citation type="journal article" date="2008" name="Nature">
        <title>The Trichoplax genome and the nature of placozoans.</title>
        <authorList>
            <person name="Srivastava M."/>
            <person name="Begovic E."/>
            <person name="Chapman J."/>
            <person name="Putnam N.H."/>
            <person name="Hellsten U."/>
            <person name="Kawashima T."/>
            <person name="Kuo A."/>
            <person name="Mitros T."/>
            <person name="Salamov A."/>
            <person name="Carpenter M.L."/>
            <person name="Signorovitch A.Y."/>
            <person name="Moreno M.A."/>
            <person name="Kamm K."/>
            <person name="Grimwood J."/>
            <person name="Schmutz J."/>
            <person name="Shapiro H."/>
            <person name="Grigoriev I.V."/>
            <person name="Buss L.W."/>
            <person name="Schierwater B."/>
            <person name="Dellaporta S.L."/>
            <person name="Rokhsar D.S."/>
        </authorList>
    </citation>
    <scope>NUCLEOTIDE SEQUENCE [LARGE SCALE GENOMIC DNA]</scope>
    <source>
        <strain evidence="8 9">Grell-BS-1999</strain>
    </source>
</reference>
<dbReference type="CTD" id="6760089"/>
<accession>B3SF56</accession>
<name>B3SF56_TRIAD</name>
<gene>
    <name evidence="8" type="ORF">TRIADDRAFT_62868</name>
</gene>
<dbReference type="GO" id="GO:0034220">
    <property type="term" value="P:monoatomic ion transmembrane transport"/>
    <property type="evidence" value="ECO:0007669"/>
    <property type="project" value="UniProtKB-KW"/>
</dbReference>